<feature type="transmembrane region" description="Helical" evidence="7">
    <location>
        <begin position="345"/>
        <end position="364"/>
    </location>
</feature>
<keyword evidence="3 7" id="KW-0812">Transmembrane</keyword>
<keyword evidence="10" id="KW-1185">Reference proteome</keyword>
<keyword evidence="2" id="KW-1003">Cell membrane</keyword>
<evidence type="ECO:0000256" key="6">
    <source>
        <dbReference type="ARBA" id="ARBA00038076"/>
    </source>
</evidence>
<feature type="transmembrane region" description="Helical" evidence="7">
    <location>
        <begin position="481"/>
        <end position="504"/>
    </location>
</feature>
<evidence type="ECO:0000259" key="8">
    <source>
        <dbReference type="Pfam" id="PF02687"/>
    </source>
</evidence>
<comment type="similarity">
    <text evidence="6">Belongs to the ABC-4 integral membrane protein family.</text>
</comment>
<evidence type="ECO:0000256" key="3">
    <source>
        <dbReference type="ARBA" id="ARBA00022692"/>
    </source>
</evidence>
<keyword evidence="4 7" id="KW-1133">Transmembrane helix</keyword>
<feature type="transmembrane region" description="Helical" evidence="7">
    <location>
        <begin position="805"/>
        <end position="825"/>
    </location>
</feature>
<dbReference type="PANTHER" id="PTHR30572:SF4">
    <property type="entry name" value="ABC TRANSPORTER PERMEASE YTRF"/>
    <property type="match status" value="1"/>
</dbReference>
<comment type="subcellular location">
    <subcellularLocation>
        <location evidence="1">Cell membrane</location>
        <topology evidence="1">Multi-pass membrane protein</topology>
    </subcellularLocation>
</comment>
<feature type="transmembrane region" description="Helical" evidence="7">
    <location>
        <begin position="259"/>
        <end position="282"/>
    </location>
</feature>
<evidence type="ECO:0000256" key="4">
    <source>
        <dbReference type="ARBA" id="ARBA00022989"/>
    </source>
</evidence>
<dbReference type="PANTHER" id="PTHR30572">
    <property type="entry name" value="MEMBRANE COMPONENT OF TRANSPORTER-RELATED"/>
    <property type="match status" value="1"/>
</dbReference>
<dbReference type="InterPro" id="IPR003838">
    <property type="entry name" value="ABC3_permease_C"/>
</dbReference>
<dbReference type="Proteomes" id="UP001206206">
    <property type="component" value="Unassembled WGS sequence"/>
</dbReference>
<keyword evidence="5 7" id="KW-0472">Membrane</keyword>
<dbReference type="EMBL" id="JANFNH010000037">
    <property type="protein sequence ID" value="MCQ4045142.1"/>
    <property type="molecule type" value="Genomic_DNA"/>
</dbReference>
<dbReference type="InterPro" id="IPR050250">
    <property type="entry name" value="Macrolide_Exporter_MacB"/>
</dbReference>
<evidence type="ECO:0000256" key="1">
    <source>
        <dbReference type="ARBA" id="ARBA00004651"/>
    </source>
</evidence>
<feature type="transmembrane region" description="Helical" evidence="7">
    <location>
        <begin position="762"/>
        <end position="785"/>
    </location>
</feature>
<feature type="transmembrane region" description="Helical" evidence="7">
    <location>
        <begin position="21"/>
        <end position="41"/>
    </location>
</feature>
<protein>
    <submittedName>
        <fullName evidence="9">FtsX-like permease family protein</fullName>
    </submittedName>
</protein>
<feature type="transmembrane region" description="Helical" evidence="7">
    <location>
        <begin position="397"/>
        <end position="416"/>
    </location>
</feature>
<sequence>MRASGLTKAAIRQIAAKPSRLLLTGCTLMVTAFFLAGSIVLTDTMKRQLADDLSTVPAGTAVVVGAEGDQPLDDKQVEELGKAPGVAGVQPVAMGSVLVKGAGRDPYPLVGTALTGPQSVVRPLRGTLPDGPGEVVLTRALAGLPGMGVGSRITLVAQAGHGPVTSRSAPARTVTVTVSGVVQAASAMGAAVLTTPANARSWLGTDGWQQALLRVTDRPAAEVASAVQGELGTDFSVSTASELRAEESGSKWVTRVSTLLTIFVLVALLAGTFIVSTTYRVLLVRDQTRLALLRCVGARPGQVMRSVLLQAASSGLIAGAVGTVTAICCSFAITGIGGLPGPEISAPSLSGCVLVSVLAALAAAMPAARAAARVAPVAALSVAPTRHVADRIGRTRALTGALCLGCALLLIGLVGPGGAGGAAAGVGSVASAVALFGCLLALGPALLRRATRALHRPVRAVAGLDGALAVRNLGRAARRTAACATVLTLGITMVATVLVALASVEKGMDRRLRERDPVDVVLDASPTGSSALTPAVVDAVAALPETRAVVPVTRVDGVAVGGNGRGQGADIRGLDPGAIPALFADSRPDSHGGGLRRGQAAISTSMAESLGVRPGDRISLRVSGGGKSSAEVSLLHPDDASMLGDVAVLPEDFAQLAPHAPIRSLYITAGHQNDPLSLRAQLDKALPLNTSLHLTYPGEERTALRQTIGQLRIMALGLVGITMLVSLVGVAITLTLSSTERETENGVLRAVGMRGSRLRSVLAWEAGLLGLYAAVPGVTLGSLYGAMMLGALPGLSHLTIPYGQLAVTLVGALALVLGASVIPVLRSAAVSPTMALRADY</sequence>
<feature type="transmembrane region" description="Helical" evidence="7">
    <location>
        <begin position="422"/>
        <end position="447"/>
    </location>
</feature>
<evidence type="ECO:0000313" key="10">
    <source>
        <dbReference type="Proteomes" id="UP001206206"/>
    </source>
</evidence>
<gene>
    <name evidence="9" type="ORF">NON19_24705</name>
</gene>
<name>A0ABT1PIF3_9ACTN</name>
<comment type="caution">
    <text evidence="9">The sequence shown here is derived from an EMBL/GenBank/DDBJ whole genome shotgun (WGS) entry which is preliminary data.</text>
</comment>
<feature type="transmembrane region" description="Helical" evidence="7">
    <location>
        <begin position="307"/>
        <end position="333"/>
    </location>
</feature>
<dbReference type="Pfam" id="PF02687">
    <property type="entry name" value="FtsX"/>
    <property type="match status" value="2"/>
</dbReference>
<proteinExistence type="inferred from homology"/>
<feature type="domain" description="ABC3 transporter permease C-terminal" evidence="8">
    <location>
        <begin position="262"/>
        <end position="374"/>
    </location>
</feature>
<accession>A0ABT1PIF3</accession>
<organism evidence="9 10">
    <name type="scientific">Streptantibioticus rubrisoli</name>
    <dbReference type="NCBI Taxonomy" id="1387313"/>
    <lineage>
        <taxon>Bacteria</taxon>
        <taxon>Bacillati</taxon>
        <taxon>Actinomycetota</taxon>
        <taxon>Actinomycetes</taxon>
        <taxon>Kitasatosporales</taxon>
        <taxon>Streptomycetaceae</taxon>
        <taxon>Streptantibioticus</taxon>
    </lineage>
</organism>
<feature type="transmembrane region" description="Helical" evidence="7">
    <location>
        <begin position="713"/>
        <end position="736"/>
    </location>
</feature>
<reference evidence="9 10" key="1">
    <citation type="submission" date="2022-06" db="EMBL/GenBank/DDBJ databases">
        <title>Draft genome sequence of type strain Streptomyces rubrisoli DSM 42083.</title>
        <authorList>
            <person name="Duangmal K."/>
            <person name="Klaysubun C."/>
        </authorList>
    </citation>
    <scope>NUCLEOTIDE SEQUENCE [LARGE SCALE GENOMIC DNA]</scope>
    <source>
        <strain evidence="9 10">DSM 42083</strain>
    </source>
</reference>
<evidence type="ECO:0000256" key="2">
    <source>
        <dbReference type="ARBA" id="ARBA00022475"/>
    </source>
</evidence>
<evidence type="ECO:0000313" key="9">
    <source>
        <dbReference type="EMBL" id="MCQ4045142.1"/>
    </source>
</evidence>
<feature type="domain" description="ABC3 transporter permease C-terminal" evidence="8">
    <location>
        <begin position="718"/>
        <end position="831"/>
    </location>
</feature>
<evidence type="ECO:0000256" key="7">
    <source>
        <dbReference type="SAM" id="Phobius"/>
    </source>
</evidence>
<evidence type="ECO:0000256" key="5">
    <source>
        <dbReference type="ARBA" id="ARBA00023136"/>
    </source>
</evidence>
<dbReference type="RefSeq" id="WP_255931270.1">
    <property type="nucleotide sequence ID" value="NZ_JANFNH010000037.1"/>
</dbReference>